<sequence>MGQLDRDFEEKRNFIRMQMNSVAKLTIDGSQTMDVTCQDLSASGLSLLSSQPIQLEAEVSVTIPSPNAQFQAMHSSGRVIRCDKQSESEYQIGIEISAMS</sequence>
<dbReference type="Pfam" id="PF07238">
    <property type="entry name" value="PilZ"/>
    <property type="match status" value="1"/>
</dbReference>
<dbReference type="SUPFAM" id="SSF141371">
    <property type="entry name" value="PilZ domain-like"/>
    <property type="match status" value="1"/>
</dbReference>
<dbReference type="Gene3D" id="2.40.10.220">
    <property type="entry name" value="predicted glycosyltransferase like domains"/>
    <property type="match status" value="1"/>
</dbReference>
<organism evidence="2 3">
    <name type="scientific">Reinekea marinisedimentorum</name>
    <dbReference type="NCBI Taxonomy" id="230495"/>
    <lineage>
        <taxon>Bacteria</taxon>
        <taxon>Pseudomonadati</taxon>
        <taxon>Pseudomonadota</taxon>
        <taxon>Gammaproteobacteria</taxon>
        <taxon>Oceanospirillales</taxon>
        <taxon>Saccharospirillaceae</taxon>
        <taxon>Reinekea</taxon>
    </lineage>
</organism>
<dbReference type="RefSeq" id="WP_132702157.1">
    <property type="nucleotide sequence ID" value="NZ_SLZR01000011.1"/>
</dbReference>
<dbReference type="EMBL" id="SLZR01000011">
    <property type="protein sequence ID" value="TCS39938.1"/>
    <property type="molecule type" value="Genomic_DNA"/>
</dbReference>
<name>A0A4R3I2R7_9GAMM</name>
<dbReference type="InterPro" id="IPR009875">
    <property type="entry name" value="PilZ_domain"/>
</dbReference>
<dbReference type="AlphaFoldDB" id="A0A4R3I2R7"/>
<keyword evidence="3" id="KW-1185">Reference proteome</keyword>
<reference evidence="2 3" key="1">
    <citation type="submission" date="2019-03" db="EMBL/GenBank/DDBJ databases">
        <title>Genomic Encyclopedia of Archaeal and Bacterial Type Strains, Phase II (KMG-II): from individual species to whole genera.</title>
        <authorList>
            <person name="Goeker M."/>
        </authorList>
    </citation>
    <scope>NUCLEOTIDE SEQUENCE [LARGE SCALE GENOMIC DNA]</scope>
    <source>
        <strain evidence="2 3">DSM 15388</strain>
    </source>
</reference>
<dbReference type="OrthoDB" id="5290589at2"/>
<evidence type="ECO:0000259" key="1">
    <source>
        <dbReference type="Pfam" id="PF07238"/>
    </source>
</evidence>
<feature type="domain" description="PilZ" evidence="1">
    <location>
        <begin position="10"/>
        <end position="98"/>
    </location>
</feature>
<gene>
    <name evidence="2" type="ORF">BCF53_11128</name>
</gene>
<dbReference type="GO" id="GO:0035438">
    <property type="term" value="F:cyclic-di-GMP binding"/>
    <property type="evidence" value="ECO:0007669"/>
    <property type="project" value="InterPro"/>
</dbReference>
<protein>
    <submittedName>
        <fullName evidence="2">PilZ domain-containing protein</fullName>
    </submittedName>
</protein>
<evidence type="ECO:0000313" key="3">
    <source>
        <dbReference type="Proteomes" id="UP000295793"/>
    </source>
</evidence>
<accession>A0A4R3I2R7</accession>
<comment type="caution">
    <text evidence="2">The sequence shown here is derived from an EMBL/GenBank/DDBJ whole genome shotgun (WGS) entry which is preliminary data.</text>
</comment>
<dbReference type="Proteomes" id="UP000295793">
    <property type="component" value="Unassembled WGS sequence"/>
</dbReference>
<proteinExistence type="predicted"/>
<evidence type="ECO:0000313" key="2">
    <source>
        <dbReference type="EMBL" id="TCS39938.1"/>
    </source>
</evidence>